<accession>A0A4Y3KB71</accession>
<dbReference type="AlphaFoldDB" id="A0A4Y3KB71"/>
<reference evidence="1 2" key="1">
    <citation type="submission" date="2019-06" db="EMBL/GenBank/DDBJ databases">
        <title>Whole genome shotgun sequence of Cellulomonas uda NBRC 3747.</title>
        <authorList>
            <person name="Hosoyama A."/>
            <person name="Uohara A."/>
            <person name="Ohji S."/>
            <person name="Ichikawa N."/>
        </authorList>
    </citation>
    <scope>NUCLEOTIDE SEQUENCE [LARGE SCALE GENOMIC DNA]</scope>
    <source>
        <strain evidence="1 2">NBRC 3747</strain>
    </source>
</reference>
<proteinExistence type="predicted"/>
<evidence type="ECO:0000313" key="2">
    <source>
        <dbReference type="Proteomes" id="UP000315842"/>
    </source>
</evidence>
<dbReference type="EMBL" id="BJLP01000023">
    <property type="protein sequence ID" value="GEA81182.1"/>
    <property type="molecule type" value="Genomic_DNA"/>
</dbReference>
<evidence type="ECO:0000313" key="1">
    <source>
        <dbReference type="EMBL" id="GEA81182.1"/>
    </source>
</evidence>
<comment type="caution">
    <text evidence="1">The sequence shown here is derived from an EMBL/GenBank/DDBJ whole genome shotgun (WGS) entry which is preliminary data.</text>
</comment>
<organism evidence="1 2">
    <name type="scientific">Cellulomonas uda</name>
    <dbReference type="NCBI Taxonomy" id="1714"/>
    <lineage>
        <taxon>Bacteria</taxon>
        <taxon>Bacillati</taxon>
        <taxon>Actinomycetota</taxon>
        <taxon>Actinomycetes</taxon>
        <taxon>Micrococcales</taxon>
        <taxon>Cellulomonadaceae</taxon>
        <taxon>Cellulomonas</taxon>
    </lineage>
</organism>
<name>A0A4Y3KB71_CELUD</name>
<keyword evidence="2" id="KW-1185">Reference proteome</keyword>
<dbReference type="Proteomes" id="UP000315842">
    <property type="component" value="Unassembled WGS sequence"/>
</dbReference>
<gene>
    <name evidence="1" type="ORF">CUD01_16260</name>
</gene>
<sequence>MSGTSDSSNGTEYVPSPASVDVYDGCGTQVLSSPSAASADVVTNAVLTSAPVTAAASSPLPRVW</sequence>
<protein>
    <submittedName>
        <fullName evidence="1">Uncharacterized protein</fullName>
    </submittedName>
</protein>